<dbReference type="Proteomes" id="UP000235786">
    <property type="component" value="Unassembled WGS sequence"/>
</dbReference>
<name>A0A2J6RP77_HYAVF</name>
<dbReference type="EMBL" id="KZ613945">
    <property type="protein sequence ID" value="PMD40319.1"/>
    <property type="molecule type" value="Genomic_DNA"/>
</dbReference>
<reference evidence="2 3" key="1">
    <citation type="submission" date="2016-04" db="EMBL/GenBank/DDBJ databases">
        <title>A degradative enzymes factory behind the ericoid mycorrhizal symbiosis.</title>
        <authorList>
            <consortium name="DOE Joint Genome Institute"/>
            <person name="Martino E."/>
            <person name="Morin E."/>
            <person name="Grelet G."/>
            <person name="Kuo A."/>
            <person name="Kohler A."/>
            <person name="Daghino S."/>
            <person name="Barry K."/>
            <person name="Choi C."/>
            <person name="Cichocki N."/>
            <person name="Clum A."/>
            <person name="Copeland A."/>
            <person name="Hainaut M."/>
            <person name="Haridas S."/>
            <person name="Labutti K."/>
            <person name="Lindquist E."/>
            <person name="Lipzen A."/>
            <person name="Khouja H.-R."/>
            <person name="Murat C."/>
            <person name="Ohm R."/>
            <person name="Olson A."/>
            <person name="Spatafora J."/>
            <person name="Veneault-Fourrey C."/>
            <person name="Henrissat B."/>
            <person name="Grigoriev I."/>
            <person name="Martin F."/>
            <person name="Perotto S."/>
        </authorList>
    </citation>
    <scope>NUCLEOTIDE SEQUENCE [LARGE SCALE GENOMIC DNA]</scope>
    <source>
        <strain evidence="2 3">F</strain>
    </source>
</reference>
<feature type="region of interest" description="Disordered" evidence="1">
    <location>
        <begin position="1"/>
        <end position="101"/>
    </location>
</feature>
<evidence type="ECO:0008006" key="4">
    <source>
        <dbReference type="Google" id="ProtNLM"/>
    </source>
</evidence>
<proteinExistence type="predicted"/>
<evidence type="ECO:0000313" key="3">
    <source>
        <dbReference type="Proteomes" id="UP000235786"/>
    </source>
</evidence>
<gene>
    <name evidence="2" type="ORF">L207DRAFT_565806</name>
</gene>
<organism evidence="2 3">
    <name type="scientific">Hyaloscypha variabilis (strain UAMH 11265 / GT02V1 / F)</name>
    <name type="common">Meliniomyces variabilis</name>
    <dbReference type="NCBI Taxonomy" id="1149755"/>
    <lineage>
        <taxon>Eukaryota</taxon>
        <taxon>Fungi</taxon>
        <taxon>Dikarya</taxon>
        <taxon>Ascomycota</taxon>
        <taxon>Pezizomycotina</taxon>
        <taxon>Leotiomycetes</taxon>
        <taxon>Helotiales</taxon>
        <taxon>Hyaloscyphaceae</taxon>
        <taxon>Hyaloscypha</taxon>
        <taxon>Hyaloscypha variabilis</taxon>
    </lineage>
</organism>
<dbReference type="PANTHER" id="PTHR37540">
    <property type="entry name" value="TRANSCRIPTION FACTOR (ACR-2), PUTATIVE-RELATED-RELATED"/>
    <property type="match status" value="1"/>
</dbReference>
<evidence type="ECO:0000256" key="1">
    <source>
        <dbReference type="SAM" id="MobiDB-lite"/>
    </source>
</evidence>
<keyword evidence="3" id="KW-1185">Reference proteome</keyword>
<protein>
    <recommendedName>
        <fullName evidence="4">Tachykinin family protein</fullName>
    </recommendedName>
</protein>
<dbReference type="OrthoDB" id="4158087at2759"/>
<dbReference type="InterPro" id="IPR021858">
    <property type="entry name" value="Fun_TF"/>
</dbReference>
<dbReference type="AlphaFoldDB" id="A0A2J6RP77"/>
<dbReference type="Pfam" id="PF11951">
    <property type="entry name" value="Fungal_trans_2"/>
    <property type="match status" value="1"/>
</dbReference>
<accession>A0A2J6RP77</accession>
<sequence>MAGTVPLHPRPLLKAAIRGSQLEWRERESGQNPTEPEPGDIRYHFVPETGSGRPKGAVRELIRAQARRKRPRPSQSNRPHPLAHFVRRPGTTKDPQGLTSPDLLRHNIQRYIEHRLIRSPQRNSFEPFDVLPVDDTFGSPHDTLGRCYDQSFYPKTIAPQFYSPIHSYTKDDILRFCTSDAALLHIILGNIMMGACSRGDMVAIRRIEYHVTQGISLLNKRFANGDEEGFTDAAICAVCFLAHMELTKPSTAKLKIHIDGLEAMIKNRGGIYTLTNIITSRLVYVIDHISSIVMGTKPRFDLFNTGASFSEPDYWESYSPLLLRYKFKLSNLTGLSDLSEETVDCYRLLRNLVTEKGKCDKPGGGLLSMGIAKADFEACSHQLMRRLIGISQYKPSPESSNQNTGIFISKLFADAAIAQVASFTTSPQRQGSVLEVISTKMRKSFESTDVNIGSLLIGFPEMTIWTMMMAGHISTGTNNCGFLAQLFAKSCLVVGIYSMQTELPVFLEEFLWSKAYFNPIFNEFWDKVALAQAVEIEMAKFG</sequence>
<dbReference type="PANTHER" id="PTHR37540:SF5">
    <property type="entry name" value="TRANSCRIPTION FACTOR DOMAIN-CONTAINING PROTEIN"/>
    <property type="match status" value="1"/>
</dbReference>
<evidence type="ECO:0000313" key="2">
    <source>
        <dbReference type="EMBL" id="PMD40319.1"/>
    </source>
</evidence>